<keyword evidence="2" id="KW-1185">Reference proteome</keyword>
<comment type="caution">
    <text evidence="1">The sequence shown here is derived from an EMBL/GenBank/DDBJ whole genome shotgun (WGS) entry which is preliminary data.</text>
</comment>
<proteinExistence type="predicted"/>
<evidence type="ECO:0000313" key="1">
    <source>
        <dbReference type="EMBL" id="PJJ43625.1"/>
    </source>
</evidence>
<gene>
    <name evidence="1" type="ORF">ATK23_0821</name>
</gene>
<dbReference type="RefSeq" id="WP_157066305.1">
    <property type="nucleotide sequence ID" value="NZ_PGEY01000001.1"/>
</dbReference>
<dbReference type="Proteomes" id="UP000229263">
    <property type="component" value="Unassembled WGS sequence"/>
</dbReference>
<name>A0ABX4MVT7_9MICC</name>
<dbReference type="InterPro" id="IPR029058">
    <property type="entry name" value="AB_hydrolase_fold"/>
</dbReference>
<dbReference type="EMBL" id="PGEY01000001">
    <property type="protein sequence ID" value="PJJ43625.1"/>
    <property type="molecule type" value="Genomic_DNA"/>
</dbReference>
<protein>
    <submittedName>
        <fullName evidence="1">Uncharacterized protein</fullName>
    </submittedName>
</protein>
<sequence>MAPVFSEFEYEDRTVEYIYRPPKRDRRHLLVIFSGGFVGGIDFAGQSTRLIESAILWIRDPHNSYYIQKGADQWYAHSTGALIAKHVSLLDITEDDVVLLGASKGGTAALYHGLSGGYKNIVASAPRIHPAKGNKQQRPQVVEELVGSNSFKAENAFDQLIPQLLIDSTKEKNIYIFTSPADNQYLTDIEPNIALFEQFTNFNLICTDSPSVNQHEDVTLYNIQPIISIIGLLTDGFAPKLDRSHNGLKSTGNMPGSVEKSPFFATLVNDVDKLEVRQDGLWIAGRSFIRGYDTSEYGSARRYLQLQRGRKIHRAYLGGLKDRRNNRDYFDHESISYTAGGYAPQGNKPINLDGLDAGTYEARMQVTTENTTLVSSEFNVRPTYSFHSIKDFIVSIDTNGSSIKVTKIPIHLKTTLDGQYTLEDYWLRDGRIHLSGRFSLNNIDISAWSDVEYRLLFLDESTRHSTSEVALAKYNRDLNPIPWRDNSKSNYSTPRHRGITLPQLSPGNYRLALIGSFKKFIQTVDTNLTLAVGDNPNEFQIVKH</sequence>
<accession>A0ABX4MVT7</accession>
<organism evidence="1 2">
    <name type="scientific">Glutamicibacter mysorens</name>
    <dbReference type="NCBI Taxonomy" id="257984"/>
    <lineage>
        <taxon>Bacteria</taxon>
        <taxon>Bacillati</taxon>
        <taxon>Actinomycetota</taxon>
        <taxon>Actinomycetes</taxon>
        <taxon>Micrococcales</taxon>
        <taxon>Micrococcaceae</taxon>
        <taxon>Glutamicibacter</taxon>
    </lineage>
</organism>
<reference evidence="1 2" key="1">
    <citation type="submission" date="2017-11" db="EMBL/GenBank/DDBJ databases">
        <title>Sequencing the genomes of 1000 actinobacteria strains.</title>
        <authorList>
            <person name="Klenk H.-P."/>
        </authorList>
    </citation>
    <scope>NUCLEOTIDE SEQUENCE [LARGE SCALE GENOMIC DNA]</scope>
    <source>
        <strain evidence="1 2">DSM 12798</strain>
    </source>
</reference>
<dbReference type="SUPFAM" id="SSF53474">
    <property type="entry name" value="alpha/beta-Hydrolases"/>
    <property type="match status" value="1"/>
</dbReference>
<evidence type="ECO:0000313" key="2">
    <source>
        <dbReference type="Proteomes" id="UP000229263"/>
    </source>
</evidence>